<reference evidence="3 4" key="1">
    <citation type="submission" date="2016-10" db="EMBL/GenBank/DDBJ databases">
        <authorList>
            <person name="de Groot N.N."/>
        </authorList>
    </citation>
    <scope>NUCLEOTIDE SEQUENCE [LARGE SCALE GENOMIC DNA]</scope>
    <source>
        <strain evidence="3 4">DSM 26880</strain>
    </source>
</reference>
<dbReference type="Pfam" id="PF07331">
    <property type="entry name" value="TctB"/>
    <property type="match status" value="1"/>
</dbReference>
<keyword evidence="1" id="KW-0472">Membrane</keyword>
<dbReference type="OrthoDB" id="7850121at2"/>
<dbReference type="AlphaFoldDB" id="A0A1H3IM98"/>
<evidence type="ECO:0000256" key="1">
    <source>
        <dbReference type="SAM" id="Phobius"/>
    </source>
</evidence>
<dbReference type="EMBL" id="FNPF01000005">
    <property type="protein sequence ID" value="SDY28830.1"/>
    <property type="molecule type" value="Genomic_DNA"/>
</dbReference>
<organism evidence="3 4">
    <name type="scientific">Citreimonas salinaria</name>
    <dbReference type="NCBI Taxonomy" id="321339"/>
    <lineage>
        <taxon>Bacteria</taxon>
        <taxon>Pseudomonadati</taxon>
        <taxon>Pseudomonadota</taxon>
        <taxon>Alphaproteobacteria</taxon>
        <taxon>Rhodobacterales</taxon>
        <taxon>Roseobacteraceae</taxon>
        <taxon>Citreimonas</taxon>
    </lineage>
</organism>
<feature type="transmembrane region" description="Helical" evidence="1">
    <location>
        <begin position="49"/>
        <end position="67"/>
    </location>
</feature>
<keyword evidence="1" id="KW-0812">Transmembrane</keyword>
<accession>A0A1H3IM98</accession>
<feature type="domain" description="DUF1468" evidence="2">
    <location>
        <begin position="21"/>
        <end position="164"/>
    </location>
</feature>
<feature type="transmembrane region" description="Helical" evidence="1">
    <location>
        <begin position="137"/>
        <end position="163"/>
    </location>
</feature>
<evidence type="ECO:0000313" key="4">
    <source>
        <dbReference type="Proteomes" id="UP000199286"/>
    </source>
</evidence>
<dbReference type="Proteomes" id="UP000199286">
    <property type="component" value="Unassembled WGS sequence"/>
</dbReference>
<protein>
    <submittedName>
        <fullName evidence="3">Putative tricarboxylic transport membrane protein</fullName>
    </submittedName>
</protein>
<name>A0A1H3IM98_9RHOB</name>
<dbReference type="InterPro" id="IPR009936">
    <property type="entry name" value="DUF1468"/>
</dbReference>
<evidence type="ECO:0000313" key="3">
    <source>
        <dbReference type="EMBL" id="SDY28830.1"/>
    </source>
</evidence>
<feature type="transmembrane region" description="Helical" evidence="1">
    <location>
        <begin position="94"/>
        <end position="117"/>
    </location>
</feature>
<keyword evidence="4" id="KW-1185">Reference proteome</keyword>
<dbReference type="RefSeq" id="WP_089882202.1">
    <property type="nucleotide sequence ID" value="NZ_FNPF01000005.1"/>
</dbReference>
<feature type="transmembrane region" description="Helical" evidence="1">
    <location>
        <begin position="17"/>
        <end position="37"/>
    </location>
</feature>
<keyword evidence="1" id="KW-1133">Transmembrane helix</keyword>
<gene>
    <name evidence="3" type="ORF">SAMN05444340_105154</name>
</gene>
<sequence length="167" mass="17884">MSHAPETTTQPGDIARLISYVALFAVSAGLFVEAAIIPTSRFEVLGAGAFPMMVHGVLMALLALAIIRSLRTIPAQAYAAFPSVALRWARDKRLVIVTFLFLAVYLSVMPLLGYPLATLGFLLVLTATLAPKTPASMAVTVVLALAFSFGLNWLFAEVFNVFLPRGS</sequence>
<evidence type="ECO:0000259" key="2">
    <source>
        <dbReference type="Pfam" id="PF07331"/>
    </source>
</evidence>
<proteinExistence type="predicted"/>
<dbReference type="STRING" id="321339.SAMN05444340_105154"/>